<protein>
    <submittedName>
        <fullName evidence="1">Uncharacterized protein</fullName>
    </submittedName>
</protein>
<evidence type="ECO:0000313" key="2">
    <source>
        <dbReference type="Proteomes" id="UP000249819"/>
    </source>
</evidence>
<reference evidence="1 2" key="1">
    <citation type="submission" date="2018-06" db="EMBL/GenBank/DDBJ databases">
        <title>Genomic Encyclopedia of Archaeal and Bacterial Type Strains, Phase II (KMG-II): from individual species to whole genera.</title>
        <authorList>
            <person name="Goeker M."/>
        </authorList>
    </citation>
    <scope>NUCLEOTIDE SEQUENCE [LARGE SCALE GENOMIC DNA]</scope>
    <source>
        <strain evidence="1 2">DSM 29821</strain>
    </source>
</reference>
<organism evidence="1 2">
    <name type="scientific">Chitinophaga dinghuensis</name>
    <dbReference type="NCBI Taxonomy" id="1539050"/>
    <lineage>
        <taxon>Bacteria</taxon>
        <taxon>Pseudomonadati</taxon>
        <taxon>Bacteroidota</taxon>
        <taxon>Chitinophagia</taxon>
        <taxon>Chitinophagales</taxon>
        <taxon>Chitinophagaceae</taxon>
        <taxon>Chitinophaga</taxon>
    </lineage>
</organism>
<dbReference type="AlphaFoldDB" id="A0A327VYJ4"/>
<gene>
    <name evidence="1" type="ORF">CLV59_104264</name>
</gene>
<name>A0A327VYJ4_9BACT</name>
<comment type="caution">
    <text evidence="1">The sequence shown here is derived from an EMBL/GenBank/DDBJ whole genome shotgun (WGS) entry which is preliminary data.</text>
</comment>
<proteinExistence type="predicted"/>
<evidence type="ECO:0000313" key="1">
    <source>
        <dbReference type="EMBL" id="RAJ82039.1"/>
    </source>
</evidence>
<dbReference type="EMBL" id="QLMA01000004">
    <property type="protein sequence ID" value="RAJ82039.1"/>
    <property type="molecule type" value="Genomic_DNA"/>
</dbReference>
<dbReference type="Proteomes" id="UP000249819">
    <property type="component" value="Unassembled WGS sequence"/>
</dbReference>
<sequence>MPLCIQKMPSSRLPKRFLLSSFLSANVRTKNASQYRPNTSSVTAQLPLCKQKNTIVTSSKRSSCNPFCAWLCAYKYATVPAAQTFPPVTLAICQCVNKKHRTGRLNVSFVMLTCLLYTHKKTIVTPAKRSFLNPTQPPLCTKTPSSRHQKSST</sequence>
<accession>A0A327VYJ4</accession>
<keyword evidence="2" id="KW-1185">Reference proteome</keyword>